<protein>
    <submittedName>
        <fullName evidence="1">Uncharacterized protein</fullName>
    </submittedName>
</protein>
<gene>
    <name evidence="1" type="ORF">CEXT_107191</name>
</gene>
<name>A0AAV4TCA8_CAEEX</name>
<organism evidence="1 2">
    <name type="scientific">Caerostris extrusa</name>
    <name type="common">Bark spider</name>
    <name type="synonym">Caerostris bankana</name>
    <dbReference type="NCBI Taxonomy" id="172846"/>
    <lineage>
        <taxon>Eukaryota</taxon>
        <taxon>Metazoa</taxon>
        <taxon>Ecdysozoa</taxon>
        <taxon>Arthropoda</taxon>
        <taxon>Chelicerata</taxon>
        <taxon>Arachnida</taxon>
        <taxon>Araneae</taxon>
        <taxon>Araneomorphae</taxon>
        <taxon>Entelegynae</taxon>
        <taxon>Araneoidea</taxon>
        <taxon>Araneidae</taxon>
        <taxon>Caerostris</taxon>
    </lineage>
</organism>
<comment type="caution">
    <text evidence="1">The sequence shown here is derived from an EMBL/GenBank/DDBJ whole genome shotgun (WGS) entry which is preliminary data.</text>
</comment>
<evidence type="ECO:0000313" key="2">
    <source>
        <dbReference type="Proteomes" id="UP001054945"/>
    </source>
</evidence>
<proteinExistence type="predicted"/>
<sequence length="288" mass="32323">MLVQSNNSAIPIDNKLMENLESSSMCNNIESNFTEDPVIELLRKKLNSFAGFPFSKNSEQWKGKLNQLSMLSKKSLRRLLNLLFIPWDDVEDQTTLLFKLIGHFEAFTEEEDVLVNFCEHSPVQKINAQHDEKNQVQFNGKEDLNLVPNASLATVTKKKKAKTNIVKNIEVVAQKQLPSFNRASSISSDASSEKCVGINTKQNIGVESSVMSSHSYPTLSKSSFLSTESVTGVYNQKDLHLEGSVTKKKKTKRKKAANSEPIIVHEIIKTDKNAEQIITKSVKVIVPW</sequence>
<dbReference type="Proteomes" id="UP001054945">
    <property type="component" value="Unassembled WGS sequence"/>
</dbReference>
<dbReference type="EMBL" id="BPLR01010852">
    <property type="protein sequence ID" value="GIY42462.1"/>
    <property type="molecule type" value="Genomic_DNA"/>
</dbReference>
<reference evidence="1 2" key="1">
    <citation type="submission" date="2021-06" db="EMBL/GenBank/DDBJ databases">
        <title>Caerostris extrusa draft genome.</title>
        <authorList>
            <person name="Kono N."/>
            <person name="Arakawa K."/>
        </authorList>
    </citation>
    <scope>NUCLEOTIDE SEQUENCE [LARGE SCALE GENOMIC DNA]</scope>
</reference>
<dbReference type="AlphaFoldDB" id="A0AAV4TCA8"/>
<keyword evidence="2" id="KW-1185">Reference proteome</keyword>
<accession>A0AAV4TCA8</accession>
<evidence type="ECO:0000313" key="1">
    <source>
        <dbReference type="EMBL" id="GIY42462.1"/>
    </source>
</evidence>